<evidence type="ECO:0000313" key="2">
    <source>
        <dbReference type="Proteomes" id="UP000265520"/>
    </source>
</evidence>
<reference evidence="1 2" key="1">
    <citation type="journal article" date="2018" name="Front. Plant Sci.">
        <title>Red Clover (Trifolium pratense) and Zigzag Clover (T. medium) - A Picture of Genomic Similarities and Differences.</title>
        <authorList>
            <person name="Dluhosova J."/>
            <person name="Istvanek J."/>
            <person name="Nedelnik J."/>
            <person name="Repkova J."/>
        </authorList>
    </citation>
    <scope>NUCLEOTIDE SEQUENCE [LARGE SCALE GENOMIC DNA]</scope>
    <source>
        <strain evidence="2">cv. 10/8</strain>
        <tissue evidence="1">Leaf</tissue>
    </source>
</reference>
<dbReference type="Proteomes" id="UP000265520">
    <property type="component" value="Unassembled WGS sequence"/>
</dbReference>
<comment type="caution">
    <text evidence="1">The sequence shown here is derived from an EMBL/GenBank/DDBJ whole genome shotgun (WGS) entry which is preliminary data.</text>
</comment>
<feature type="non-terminal residue" evidence="1">
    <location>
        <position position="40"/>
    </location>
</feature>
<protein>
    <submittedName>
        <fullName evidence="1">Uncharacterized protein</fullName>
    </submittedName>
</protein>
<evidence type="ECO:0000313" key="1">
    <source>
        <dbReference type="EMBL" id="MCI82850.1"/>
    </source>
</evidence>
<name>A0A392V8T4_9FABA</name>
<proteinExistence type="predicted"/>
<keyword evidence="2" id="KW-1185">Reference proteome</keyword>
<accession>A0A392V8T4</accession>
<organism evidence="1 2">
    <name type="scientific">Trifolium medium</name>
    <dbReference type="NCBI Taxonomy" id="97028"/>
    <lineage>
        <taxon>Eukaryota</taxon>
        <taxon>Viridiplantae</taxon>
        <taxon>Streptophyta</taxon>
        <taxon>Embryophyta</taxon>
        <taxon>Tracheophyta</taxon>
        <taxon>Spermatophyta</taxon>
        <taxon>Magnoliopsida</taxon>
        <taxon>eudicotyledons</taxon>
        <taxon>Gunneridae</taxon>
        <taxon>Pentapetalae</taxon>
        <taxon>rosids</taxon>
        <taxon>fabids</taxon>
        <taxon>Fabales</taxon>
        <taxon>Fabaceae</taxon>
        <taxon>Papilionoideae</taxon>
        <taxon>50 kb inversion clade</taxon>
        <taxon>NPAAA clade</taxon>
        <taxon>Hologalegina</taxon>
        <taxon>IRL clade</taxon>
        <taxon>Trifolieae</taxon>
        <taxon>Trifolium</taxon>
    </lineage>
</organism>
<dbReference type="EMBL" id="LXQA011053054">
    <property type="protein sequence ID" value="MCI82850.1"/>
    <property type="molecule type" value="Genomic_DNA"/>
</dbReference>
<sequence>MQGFLSSARRAGSDGASCQDAEEVEKLFCHLRAAQEWMAR</sequence>
<dbReference type="AlphaFoldDB" id="A0A392V8T4"/>